<dbReference type="EMBL" id="FQ312005">
    <property type="protein sequence ID" value="CBW25940.1"/>
    <property type="molecule type" value="Genomic_DNA"/>
</dbReference>
<comment type="similarity">
    <text evidence="2 8">Belongs to the glycosyl hydrolase 14 family.</text>
</comment>
<reference evidence="11" key="1">
    <citation type="journal article" date="2013" name="ISME J.">
        <title>A small predatory core genome in the divergent marine Bacteriovorax marinus SJ and the terrestrial Bdellovibrio bacteriovorus.</title>
        <authorList>
            <person name="Crossman L.C."/>
            <person name="Chen H."/>
            <person name="Cerdeno-Tarraga A.M."/>
            <person name="Brooks K."/>
            <person name="Quail M.A."/>
            <person name="Pineiro S.A."/>
            <person name="Hobley L."/>
            <person name="Sockett R.E."/>
            <person name="Bentley S.D."/>
            <person name="Parkhill J."/>
            <person name="Williams H.N."/>
            <person name="Stine O.C."/>
        </authorList>
    </citation>
    <scope>NUCLEOTIDE SEQUENCE [LARGE SCALE GENOMIC DNA]</scope>
    <source>
        <strain evidence="11">ATCC BAA-682 / DSM 15412 / SJ</strain>
    </source>
</reference>
<dbReference type="HOGENOM" id="CLU_016754_6_0_7"/>
<keyword evidence="4 8" id="KW-0378">Hydrolase</keyword>
<dbReference type="CAZy" id="GH14">
    <property type="family name" value="Glycoside Hydrolase Family 14"/>
</dbReference>
<sequence length="443" mass="50281">MKNFLTTLFILMSTYVNGKVFNVMAPLTVDNFDHFAYELREMKKLGATGVSTDVWWGLVEKQDQQFDWSYYDKLSSLIIDSGLKWVPILSFHQCGGNVGDTCNIPIPSWLWSKYGQGAMTKSEQGNFSKEFLSVWTTKKAISDYSDFMSAFKNHFHNKKNDIYEINISLGPAGELRYPSYNSHDQNTGYPTRGAIQAYSSSAIQSFKQYIKEKYKTVGALNNSWGFNLNSFELVMPPTPSLFYSKEEQETKYGQDFYEWYSKSLRDHGRELLSLAVDTFRNYGNAQLGVKVPGIHWRVAPGGDRMAELNAGLISTDQNIYSDKTGHGYNRIISMISDLKKEKGFDLINLHFTCLEMDNNEGPEYAQSYAKALVFWVAQEAQRQGVRILGENALAGTLYSQRAWDNIENALLFGGYDGVTFLRMGNVLGSSTGRSNFRNLVETF</sequence>
<dbReference type="InterPro" id="IPR017853">
    <property type="entry name" value="GH"/>
</dbReference>
<evidence type="ECO:0000313" key="10">
    <source>
        <dbReference type="EMBL" id="CBW25940.1"/>
    </source>
</evidence>
<dbReference type="KEGG" id="bmx:BMS_1056"/>
<evidence type="ECO:0000256" key="6">
    <source>
        <dbReference type="ARBA" id="ARBA00023295"/>
    </source>
</evidence>
<keyword evidence="9" id="KW-0732">Signal</keyword>
<gene>
    <name evidence="10" type="ordered locus">BMS_1056</name>
</gene>
<keyword evidence="5 8" id="KW-0119">Carbohydrate metabolism</keyword>
<evidence type="ECO:0000256" key="5">
    <source>
        <dbReference type="ARBA" id="ARBA00023277"/>
    </source>
</evidence>
<dbReference type="GO" id="GO:0016161">
    <property type="term" value="F:beta-amylase activity"/>
    <property type="evidence" value="ECO:0007669"/>
    <property type="project" value="UniProtKB-EC"/>
</dbReference>
<dbReference type="InterPro" id="IPR001554">
    <property type="entry name" value="Glyco_hydro_14"/>
</dbReference>
<evidence type="ECO:0000256" key="8">
    <source>
        <dbReference type="RuleBase" id="RU000509"/>
    </source>
</evidence>
<dbReference type="SMR" id="E1WXY3"/>
<dbReference type="STRING" id="862908.BMS_1056"/>
<dbReference type="PROSITE" id="PS00506">
    <property type="entry name" value="BETA_AMYLASE_1"/>
    <property type="match status" value="1"/>
</dbReference>
<dbReference type="PROSITE" id="PS00679">
    <property type="entry name" value="BETA_AMYLASE_2"/>
    <property type="match status" value="1"/>
</dbReference>
<dbReference type="EC" id="3.2.1.2" evidence="3 8"/>
<evidence type="ECO:0000256" key="9">
    <source>
        <dbReference type="SAM" id="SignalP"/>
    </source>
</evidence>
<accession>E1WXY3</accession>
<name>E1WXY3_HALMS</name>
<feature type="signal peptide" evidence="9">
    <location>
        <begin position="1"/>
        <end position="18"/>
    </location>
</feature>
<dbReference type="eggNOG" id="COG1874">
    <property type="taxonomic scope" value="Bacteria"/>
</dbReference>
<evidence type="ECO:0000256" key="7">
    <source>
        <dbReference type="ARBA" id="ARBA00023326"/>
    </source>
</evidence>
<dbReference type="PANTHER" id="PTHR31352">
    <property type="entry name" value="BETA-AMYLASE 1, CHLOROPLASTIC"/>
    <property type="match status" value="1"/>
</dbReference>
<dbReference type="Pfam" id="PF01373">
    <property type="entry name" value="Glyco_hydro_14"/>
    <property type="match status" value="1"/>
</dbReference>
<dbReference type="InterPro" id="IPR018238">
    <property type="entry name" value="Glyco_hydro_14_CS"/>
</dbReference>
<evidence type="ECO:0000256" key="2">
    <source>
        <dbReference type="ARBA" id="ARBA00005652"/>
    </source>
</evidence>
<feature type="chain" id="PRO_5003154715" description="Beta-amylase" evidence="9">
    <location>
        <begin position="19"/>
        <end position="443"/>
    </location>
</feature>
<dbReference type="SUPFAM" id="SSF51445">
    <property type="entry name" value="(Trans)glycosidases"/>
    <property type="match status" value="1"/>
</dbReference>
<dbReference type="PANTHER" id="PTHR31352:SF1">
    <property type="entry name" value="BETA-AMYLASE 3, CHLOROPLASTIC"/>
    <property type="match status" value="1"/>
</dbReference>
<evidence type="ECO:0000313" key="11">
    <source>
        <dbReference type="Proteomes" id="UP000008963"/>
    </source>
</evidence>
<proteinExistence type="inferred from homology"/>
<dbReference type="PRINTS" id="PR00750">
    <property type="entry name" value="BETAAMYLASE"/>
</dbReference>
<keyword evidence="6 8" id="KW-0326">Glycosidase</keyword>
<keyword evidence="7 8" id="KW-0624">Polysaccharide degradation</keyword>
<evidence type="ECO:0000256" key="3">
    <source>
        <dbReference type="ARBA" id="ARBA00012594"/>
    </source>
</evidence>
<comment type="catalytic activity">
    <reaction evidence="1 8">
        <text>Hydrolysis of (1-&gt;4)-alpha-D-glucosidic linkages in polysaccharides so as to remove successive maltose units from the non-reducing ends of the chains.</text>
        <dbReference type="EC" id="3.2.1.2"/>
    </reaction>
</comment>
<dbReference type="Proteomes" id="UP000008963">
    <property type="component" value="Chromosome"/>
</dbReference>
<dbReference type="AlphaFoldDB" id="E1WXY3"/>
<dbReference type="GO" id="GO:0000272">
    <property type="term" value="P:polysaccharide catabolic process"/>
    <property type="evidence" value="ECO:0007669"/>
    <property type="project" value="UniProtKB-KW"/>
</dbReference>
<keyword evidence="11" id="KW-1185">Reference proteome</keyword>
<evidence type="ECO:0000256" key="1">
    <source>
        <dbReference type="ARBA" id="ARBA00000546"/>
    </source>
</evidence>
<evidence type="ECO:0000256" key="4">
    <source>
        <dbReference type="ARBA" id="ARBA00022801"/>
    </source>
</evidence>
<protein>
    <recommendedName>
        <fullName evidence="3 8">Beta-amylase</fullName>
        <ecNumber evidence="3 8">3.2.1.2</ecNumber>
    </recommendedName>
</protein>
<organism evidence="10 11">
    <name type="scientific">Halobacteriovorax marinus (strain ATCC BAA-682 / DSM 15412 / SJ)</name>
    <name type="common">Bacteriovorax marinus</name>
    <dbReference type="NCBI Taxonomy" id="862908"/>
    <lineage>
        <taxon>Bacteria</taxon>
        <taxon>Pseudomonadati</taxon>
        <taxon>Bdellovibrionota</taxon>
        <taxon>Bacteriovoracia</taxon>
        <taxon>Bacteriovoracales</taxon>
        <taxon>Halobacteriovoraceae</taxon>
        <taxon>Halobacteriovorax</taxon>
    </lineage>
</organism>
<dbReference type="Gene3D" id="3.20.20.80">
    <property type="entry name" value="Glycosidases"/>
    <property type="match status" value="1"/>
</dbReference>
<dbReference type="PATRIC" id="fig|862908.3.peg.1007"/>